<organism evidence="1 2">
    <name type="scientific">Porites lobata</name>
    <dbReference type="NCBI Taxonomy" id="104759"/>
    <lineage>
        <taxon>Eukaryota</taxon>
        <taxon>Metazoa</taxon>
        <taxon>Cnidaria</taxon>
        <taxon>Anthozoa</taxon>
        <taxon>Hexacorallia</taxon>
        <taxon>Scleractinia</taxon>
        <taxon>Fungiina</taxon>
        <taxon>Poritidae</taxon>
        <taxon>Porites</taxon>
    </lineage>
</organism>
<proteinExistence type="predicted"/>
<evidence type="ECO:0000313" key="2">
    <source>
        <dbReference type="Proteomes" id="UP001159405"/>
    </source>
</evidence>
<gene>
    <name evidence="1" type="ORF">PLOB_00021472</name>
</gene>
<accession>A0ABN8NNN3</accession>
<keyword evidence="2" id="KW-1185">Reference proteome</keyword>
<protein>
    <submittedName>
        <fullName evidence="1">Uncharacterized protein</fullName>
    </submittedName>
</protein>
<sequence length="203" mass="22408">MKAKKVDSSEDMYFGRSQGSICFVDIKDGFCDSWISMFDGEYRKQSSGELLKDTGYGIMKAKRGDLLPPNTLQVDGVYVGRNHGDYLCPIHVRNGMVRDFLSIFKTKSKKGEIVVMTEDPRCSGALEHASTRGGALWLRKFGYLCIQEIKAESSLVDAAPASLITVSINVDTGRPHRRCPCLGSHRASWLAAYRGDLTCGNGQ</sequence>
<comment type="caution">
    <text evidence="1">The sequence shown here is derived from an EMBL/GenBank/DDBJ whole genome shotgun (WGS) entry which is preliminary data.</text>
</comment>
<dbReference type="Proteomes" id="UP001159405">
    <property type="component" value="Unassembled WGS sequence"/>
</dbReference>
<reference evidence="1 2" key="1">
    <citation type="submission" date="2022-05" db="EMBL/GenBank/DDBJ databases">
        <authorList>
            <consortium name="Genoscope - CEA"/>
            <person name="William W."/>
        </authorList>
    </citation>
    <scope>NUCLEOTIDE SEQUENCE [LARGE SCALE GENOMIC DNA]</scope>
</reference>
<name>A0ABN8NNN3_9CNID</name>
<dbReference type="EMBL" id="CALNXK010000025">
    <property type="protein sequence ID" value="CAH3112752.1"/>
    <property type="molecule type" value="Genomic_DNA"/>
</dbReference>
<evidence type="ECO:0000313" key="1">
    <source>
        <dbReference type="EMBL" id="CAH3112752.1"/>
    </source>
</evidence>